<name>A0A8D8JDT4_CULPI</name>
<dbReference type="EMBL" id="HBUE01280635">
    <property type="protein sequence ID" value="CAG6568803.1"/>
    <property type="molecule type" value="Transcribed_RNA"/>
</dbReference>
<organism evidence="2">
    <name type="scientific">Culex pipiens</name>
    <name type="common">House mosquito</name>
    <dbReference type="NCBI Taxonomy" id="7175"/>
    <lineage>
        <taxon>Eukaryota</taxon>
        <taxon>Metazoa</taxon>
        <taxon>Ecdysozoa</taxon>
        <taxon>Arthropoda</taxon>
        <taxon>Hexapoda</taxon>
        <taxon>Insecta</taxon>
        <taxon>Pterygota</taxon>
        <taxon>Neoptera</taxon>
        <taxon>Endopterygota</taxon>
        <taxon>Diptera</taxon>
        <taxon>Nematocera</taxon>
        <taxon>Culicoidea</taxon>
        <taxon>Culicidae</taxon>
        <taxon>Culicinae</taxon>
        <taxon>Culicini</taxon>
        <taxon>Culex</taxon>
        <taxon>Culex</taxon>
    </lineage>
</organism>
<reference evidence="2" key="1">
    <citation type="submission" date="2021-05" db="EMBL/GenBank/DDBJ databases">
        <authorList>
            <person name="Alioto T."/>
            <person name="Alioto T."/>
            <person name="Gomez Garrido J."/>
        </authorList>
    </citation>
    <scope>NUCLEOTIDE SEQUENCE</scope>
</reference>
<feature type="chain" id="PRO_5036261119" evidence="1">
    <location>
        <begin position="24"/>
        <end position="234"/>
    </location>
</feature>
<evidence type="ECO:0000256" key="1">
    <source>
        <dbReference type="SAM" id="SignalP"/>
    </source>
</evidence>
<keyword evidence="1" id="KW-0732">Signal</keyword>
<protein>
    <submittedName>
        <fullName evidence="2">(northern house mosquito) hypothetical protein</fullName>
    </submittedName>
</protein>
<feature type="signal peptide" evidence="1">
    <location>
        <begin position="1"/>
        <end position="23"/>
    </location>
</feature>
<evidence type="ECO:0000313" key="2">
    <source>
        <dbReference type="EMBL" id="CAG6568803.1"/>
    </source>
</evidence>
<dbReference type="EMBL" id="HBUE01175114">
    <property type="protein sequence ID" value="CAG6517279.1"/>
    <property type="molecule type" value="Transcribed_RNA"/>
</dbReference>
<dbReference type="AlphaFoldDB" id="A0A8D8JDT4"/>
<accession>A0A8D8JDT4</accession>
<sequence length="234" mass="27351">MNRRQVRLVLLLLLLNVPTMVHATNVRRTEQLILVMIVQKPSTGRHRHVAQLRVPQLIVLAQPTHLILRIRHDDRSLVRGRFVHKLQKQLPLVLRRLQRTRLDQILQIFRRVRLNAPSTTAMVVQLLMKLPTRRSRSRPANIIHQQPVRQMARKIRPQQGTVDVLLIARIRRRNRYKVQRPVLDVLNRTQYALGQILLQVVAPASAGTKFQMLVGLLHVCYCFCLLQGRRRDGE</sequence>
<proteinExistence type="predicted"/>